<sequence length="117" mass="13290">MSEHHDISKKITSLKRDNYRLPEPIYMATLVALIASLMSVTFDSLTPGFLFSLKEFLGPKSIYSLWKFTLIVHSVEALYAFRLCFLRGGYSGACSAKWIISVFIFGIFSLKDLIKLN</sequence>
<reference evidence="1" key="1">
    <citation type="submission" date="2022-04" db="EMBL/GenBank/DDBJ databases">
        <title>Genome of the entomopathogenic fungus Entomophthora muscae.</title>
        <authorList>
            <person name="Elya C."/>
            <person name="Lovett B.R."/>
            <person name="Lee E."/>
            <person name="Macias A.M."/>
            <person name="Hajek A.E."/>
            <person name="De Bivort B.L."/>
            <person name="Kasson M.T."/>
            <person name="De Fine Licht H.H."/>
            <person name="Stajich J.E."/>
        </authorList>
    </citation>
    <scope>NUCLEOTIDE SEQUENCE</scope>
    <source>
        <strain evidence="1">Berkeley</strain>
    </source>
</reference>
<gene>
    <name evidence="1" type="ORF">DSO57_1004282</name>
</gene>
<comment type="caution">
    <text evidence="1">The sequence shown here is derived from an EMBL/GenBank/DDBJ whole genome shotgun (WGS) entry which is preliminary data.</text>
</comment>
<proteinExistence type="predicted"/>
<evidence type="ECO:0000313" key="2">
    <source>
        <dbReference type="Proteomes" id="UP001165960"/>
    </source>
</evidence>
<keyword evidence="2" id="KW-1185">Reference proteome</keyword>
<evidence type="ECO:0000313" key="1">
    <source>
        <dbReference type="EMBL" id="KAJ9055423.1"/>
    </source>
</evidence>
<name>A0ACC2RZF1_9FUNG</name>
<dbReference type="EMBL" id="QTSX02006400">
    <property type="protein sequence ID" value="KAJ9055423.1"/>
    <property type="molecule type" value="Genomic_DNA"/>
</dbReference>
<organism evidence="1 2">
    <name type="scientific">Entomophthora muscae</name>
    <dbReference type="NCBI Taxonomy" id="34485"/>
    <lineage>
        <taxon>Eukaryota</taxon>
        <taxon>Fungi</taxon>
        <taxon>Fungi incertae sedis</taxon>
        <taxon>Zoopagomycota</taxon>
        <taxon>Entomophthoromycotina</taxon>
        <taxon>Entomophthoromycetes</taxon>
        <taxon>Entomophthorales</taxon>
        <taxon>Entomophthoraceae</taxon>
        <taxon>Entomophthora</taxon>
    </lineage>
</organism>
<dbReference type="Proteomes" id="UP001165960">
    <property type="component" value="Unassembled WGS sequence"/>
</dbReference>
<accession>A0ACC2RZF1</accession>
<protein>
    <submittedName>
        <fullName evidence="1">Uncharacterized protein</fullName>
    </submittedName>
</protein>